<gene>
    <name evidence="2" type="ORF">V6256_04995</name>
</gene>
<feature type="transmembrane region" description="Helical" evidence="1">
    <location>
        <begin position="6"/>
        <end position="24"/>
    </location>
</feature>
<dbReference type="Proteomes" id="UP001369082">
    <property type="component" value="Unassembled WGS sequence"/>
</dbReference>
<protein>
    <submittedName>
        <fullName evidence="2">DUF2897 family protein</fullName>
    </submittedName>
</protein>
<evidence type="ECO:0000256" key="1">
    <source>
        <dbReference type="SAM" id="Phobius"/>
    </source>
</evidence>
<dbReference type="Pfam" id="PF11446">
    <property type="entry name" value="DUF2897"/>
    <property type="match status" value="1"/>
</dbReference>
<keyword evidence="1" id="KW-0472">Membrane</keyword>
<evidence type="ECO:0000313" key="3">
    <source>
        <dbReference type="Proteomes" id="UP001369082"/>
    </source>
</evidence>
<keyword evidence="3" id="KW-1185">Reference proteome</keyword>
<reference evidence="2 3" key="1">
    <citation type="submission" date="2024-02" db="EMBL/GenBank/DDBJ databases">
        <title>Bacteria isolated from the canopy kelp, Nereocystis luetkeana.</title>
        <authorList>
            <person name="Pfister C.A."/>
            <person name="Younker I.T."/>
            <person name="Light S.H."/>
        </authorList>
    </citation>
    <scope>NUCLEOTIDE SEQUENCE [LARGE SCALE GENOMIC DNA]</scope>
    <source>
        <strain evidence="2 3">TI.1.05</strain>
    </source>
</reference>
<dbReference type="RefSeq" id="WP_341596975.1">
    <property type="nucleotide sequence ID" value="NZ_JBAKAZ010000012.1"/>
</dbReference>
<evidence type="ECO:0000313" key="2">
    <source>
        <dbReference type="EMBL" id="MEL0628961.1"/>
    </source>
</evidence>
<keyword evidence="1" id="KW-0812">Transmembrane</keyword>
<comment type="caution">
    <text evidence="2">The sequence shown here is derived from an EMBL/GenBank/DDBJ whole genome shotgun (WGS) entry which is preliminary data.</text>
</comment>
<dbReference type="InterPro" id="IPR021550">
    <property type="entry name" value="DUF2897"/>
</dbReference>
<organism evidence="2 3">
    <name type="scientific">Psychromonas aquatilis</name>
    <dbReference type="NCBI Taxonomy" id="2005072"/>
    <lineage>
        <taxon>Bacteria</taxon>
        <taxon>Pseudomonadati</taxon>
        <taxon>Pseudomonadota</taxon>
        <taxon>Gammaproteobacteria</taxon>
        <taxon>Alteromonadales</taxon>
        <taxon>Psychromonadaceae</taxon>
        <taxon>Psychromonas</taxon>
    </lineage>
</organism>
<sequence length="58" mass="6596">MSTGWIIVIITLVLGIILSNLLLLRKSAKIKIPEEVLKAIQEKKEKEALEQENKKKPD</sequence>
<proteinExistence type="predicted"/>
<accession>A0ABU9GNR8</accession>
<dbReference type="EMBL" id="JBAKAZ010000012">
    <property type="protein sequence ID" value="MEL0628961.1"/>
    <property type="molecule type" value="Genomic_DNA"/>
</dbReference>
<keyword evidence="1" id="KW-1133">Transmembrane helix</keyword>
<name>A0ABU9GNR8_9GAMM</name>